<dbReference type="Gene3D" id="3.40.390.10">
    <property type="entry name" value="Collagenase (Catalytic Domain)"/>
    <property type="match status" value="2"/>
</dbReference>
<evidence type="ECO:0000256" key="4">
    <source>
        <dbReference type="ARBA" id="ARBA00022723"/>
    </source>
</evidence>
<keyword evidence="9" id="KW-1133">Transmembrane helix</keyword>
<dbReference type="InterPro" id="IPR008753">
    <property type="entry name" value="Peptidase_M13_N"/>
</dbReference>
<reference evidence="12" key="1">
    <citation type="journal article" date="2020" name="Cell">
        <title>Large-Scale Comparative Analyses of Tick Genomes Elucidate Their Genetic Diversity and Vector Capacities.</title>
        <authorList>
            <consortium name="Tick Genome and Microbiome Consortium (TIGMIC)"/>
            <person name="Jia N."/>
            <person name="Wang J."/>
            <person name="Shi W."/>
            <person name="Du L."/>
            <person name="Sun Y."/>
            <person name="Zhan W."/>
            <person name="Jiang J.F."/>
            <person name="Wang Q."/>
            <person name="Zhang B."/>
            <person name="Ji P."/>
            <person name="Bell-Sakyi L."/>
            <person name="Cui X.M."/>
            <person name="Yuan T.T."/>
            <person name="Jiang B.G."/>
            <person name="Yang W.F."/>
            <person name="Lam T.T."/>
            <person name="Chang Q.C."/>
            <person name="Ding S.J."/>
            <person name="Wang X.J."/>
            <person name="Zhu J.G."/>
            <person name="Ruan X.D."/>
            <person name="Zhao L."/>
            <person name="Wei J.T."/>
            <person name="Ye R.Z."/>
            <person name="Que T.C."/>
            <person name="Du C.H."/>
            <person name="Zhou Y.H."/>
            <person name="Cheng J.X."/>
            <person name="Dai P.F."/>
            <person name="Guo W.B."/>
            <person name="Han X.H."/>
            <person name="Huang E.J."/>
            <person name="Li L.F."/>
            <person name="Wei W."/>
            <person name="Gao Y.C."/>
            <person name="Liu J.Z."/>
            <person name="Shao H.Z."/>
            <person name="Wang X."/>
            <person name="Wang C.C."/>
            <person name="Yang T.C."/>
            <person name="Huo Q.B."/>
            <person name="Li W."/>
            <person name="Chen H.Y."/>
            <person name="Chen S.E."/>
            <person name="Zhou L.G."/>
            <person name="Ni X.B."/>
            <person name="Tian J.H."/>
            <person name="Sheng Y."/>
            <person name="Liu T."/>
            <person name="Pan Y.S."/>
            <person name="Xia L.Y."/>
            <person name="Li J."/>
            <person name="Zhao F."/>
            <person name="Cao W.C."/>
        </authorList>
    </citation>
    <scope>NUCLEOTIDE SEQUENCE</scope>
    <source>
        <strain evidence="12">Rmic-2018</strain>
    </source>
</reference>
<accession>A0A9J6DWY9</accession>
<feature type="region of interest" description="Disordered" evidence="8">
    <location>
        <begin position="1773"/>
        <end position="2044"/>
    </location>
</feature>
<evidence type="ECO:0000256" key="1">
    <source>
        <dbReference type="ARBA" id="ARBA00001947"/>
    </source>
</evidence>
<dbReference type="InterPro" id="IPR000718">
    <property type="entry name" value="Peptidase_M13"/>
</dbReference>
<feature type="compositionally biased region" description="Polar residues" evidence="8">
    <location>
        <begin position="2009"/>
        <end position="2018"/>
    </location>
</feature>
<feature type="region of interest" description="Disordered" evidence="8">
    <location>
        <begin position="1284"/>
        <end position="1456"/>
    </location>
</feature>
<dbReference type="SUPFAM" id="SSF55486">
    <property type="entry name" value="Metalloproteases ('zincins'), catalytic domain"/>
    <property type="match status" value="2"/>
</dbReference>
<keyword evidence="9" id="KW-0472">Membrane</keyword>
<feature type="compositionally biased region" description="Low complexity" evidence="8">
    <location>
        <begin position="1305"/>
        <end position="1319"/>
    </location>
</feature>
<feature type="domain" description="Peptidase M13 N-terminal" evidence="11">
    <location>
        <begin position="2257"/>
        <end position="2619"/>
    </location>
</feature>
<feature type="compositionally biased region" description="Basic residues" evidence="8">
    <location>
        <begin position="2117"/>
        <end position="2131"/>
    </location>
</feature>
<feature type="region of interest" description="Disordered" evidence="8">
    <location>
        <begin position="385"/>
        <end position="478"/>
    </location>
</feature>
<evidence type="ECO:0000256" key="9">
    <source>
        <dbReference type="SAM" id="Phobius"/>
    </source>
</evidence>
<feature type="compositionally biased region" description="Polar residues" evidence="8">
    <location>
        <begin position="2133"/>
        <end position="2144"/>
    </location>
</feature>
<feature type="compositionally biased region" description="Basic residues" evidence="8">
    <location>
        <begin position="2097"/>
        <end position="2110"/>
    </location>
</feature>
<feature type="region of interest" description="Disordered" evidence="8">
    <location>
        <begin position="1078"/>
        <end position="1116"/>
    </location>
</feature>
<feature type="region of interest" description="Disordered" evidence="8">
    <location>
        <begin position="128"/>
        <end position="153"/>
    </location>
</feature>
<evidence type="ECO:0000256" key="6">
    <source>
        <dbReference type="ARBA" id="ARBA00022833"/>
    </source>
</evidence>
<feature type="compositionally biased region" description="Low complexity" evidence="8">
    <location>
        <begin position="1804"/>
        <end position="1815"/>
    </location>
</feature>
<dbReference type="InterPro" id="IPR024079">
    <property type="entry name" value="MetalloPept_cat_dom_sf"/>
</dbReference>
<feature type="region of interest" description="Disordered" evidence="8">
    <location>
        <begin position="2081"/>
        <end position="2152"/>
    </location>
</feature>
<dbReference type="Proteomes" id="UP000821866">
    <property type="component" value="Unassembled WGS sequence"/>
</dbReference>
<feature type="compositionally biased region" description="Basic and acidic residues" evidence="8">
    <location>
        <begin position="561"/>
        <end position="571"/>
    </location>
</feature>
<feature type="compositionally biased region" description="Basic and acidic residues" evidence="8">
    <location>
        <begin position="806"/>
        <end position="825"/>
    </location>
</feature>
<dbReference type="PANTHER" id="PTHR11733:SF241">
    <property type="entry name" value="GH26575P-RELATED"/>
    <property type="match status" value="1"/>
</dbReference>
<keyword evidence="5" id="KW-0378">Hydrolase</keyword>
<keyword evidence="13" id="KW-1185">Reference proteome</keyword>
<evidence type="ECO:0000256" key="2">
    <source>
        <dbReference type="ARBA" id="ARBA00007357"/>
    </source>
</evidence>
<feature type="region of interest" description="Disordered" evidence="8">
    <location>
        <begin position="1"/>
        <end position="113"/>
    </location>
</feature>
<dbReference type="GO" id="GO:0004222">
    <property type="term" value="F:metalloendopeptidase activity"/>
    <property type="evidence" value="ECO:0007669"/>
    <property type="project" value="InterPro"/>
</dbReference>
<dbReference type="GO" id="GO:0005886">
    <property type="term" value="C:plasma membrane"/>
    <property type="evidence" value="ECO:0007669"/>
    <property type="project" value="TreeGrafter"/>
</dbReference>
<feature type="region of interest" description="Disordered" evidence="8">
    <location>
        <begin position="925"/>
        <end position="968"/>
    </location>
</feature>
<dbReference type="EMBL" id="JABSTU010000007">
    <property type="protein sequence ID" value="KAH8026256.1"/>
    <property type="molecule type" value="Genomic_DNA"/>
</dbReference>
<gene>
    <name evidence="12" type="ORF">HPB51_017794</name>
</gene>
<feature type="compositionally biased region" description="Basic and acidic residues" evidence="8">
    <location>
        <begin position="390"/>
        <end position="400"/>
    </location>
</feature>
<dbReference type="PROSITE" id="PS51885">
    <property type="entry name" value="NEPRILYSIN"/>
    <property type="match status" value="1"/>
</dbReference>
<dbReference type="InterPro" id="IPR018497">
    <property type="entry name" value="Peptidase_M13_C"/>
</dbReference>
<reference evidence="12" key="2">
    <citation type="submission" date="2021-09" db="EMBL/GenBank/DDBJ databases">
        <authorList>
            <person name="Jia N."/>
            <person name="Wang J."/>
            <person name="Shi W."/>
            <person name="Du L."/>
            <person name="Sun Y."/>
            <person name="Zhan W."/>
            <person name="Jiang J."/>
            <person name="Wang Q."/>
            <person name="Zhang B."/>
            <person name="Ji P."/>
            <person name="Sakyi L.B."/>
            <person name="Cui X."/>
            <person name="Yuan T."/>
            <person name="Jiang B."/>
            <person name="Yang W."/>
            <person name="Lam T.T.-Y."/>
            <person name="Chang Q."/>
            <person name="Ding S."/>
            <person name="Wang X."/>
            <person name="Zhu J."/>
            <person name="Ruan X."/>
            <person name="Zhao L."/>
            <person name="Wei J."/>
            <person name="Que T."/>
            <person name="Du C."/>
            <person name="Cheng J."/>
            <person name="Dai P."/>
            <person name="Han X."/>
            <person name="Huang E."/>
            <person name="Gao Y."/>
            <person name="Liu J."/>
            <person name="Shao H."/>
            <person name="Ye R."/>
            <person name="Li L."/>
            <person name="Wei W."/>
            <person name="Wang X."/>
            <person name="Wang C."/>
            <person name="Huo Q."/>
            <person name="Li W."/>
            <person name="Guo W."/>
            <person name="Chen H."/>
            <person name="Chen S."/>
            <person name="Zhou L."/>
            <person name="Zhou L."/>
            <person name="Ni X."/>
            <person name="Tian J."/>
            <person name="Zhou Y."/>
            <person name="Sheng Y."/>
            <person name="Liu T."/>
            <person name="Pan Y."/>
            <person name="Xia L."/>
            <person name="Li J."/>
            <person name="Zhao F."/>
            <person name="Cao W."/>
        </authorList>
    </citation>
    <scope>NUCLEOTIDE SEQUENCE</scope>
    <source>
        <strain evidence="12">Rmic-2018</strain>
        <tissue evidence="12">Larvae</tissue>
    </source>
</reference>
<feature type="compositionally biased region" description="Basic and acidic residues" evidence="8">
    <location>
        <begin position="524"/>
        <end position="544"/>
    </location>
</feature>
<dbReference type="VEuPathDB" id="VectorBase:LOC119177999"/>
<feature type="compositionally biased region" description="Polar residues" evidence="8">
    <location>
        <begin position="406"/>
        <end position="416"/>
    </location>
</feature>
<evidence type="ECO:0000259" key="11">
    <source>
        <dbReference type="Pfam" id="PF05649"/>
    </source>
</evidence>
<feature type="compositionally biased region" description="Basic and acidic residues" evidence="8">
    <location>
        <begin position="692"/>
        <end position="713"/>
    </location>
</feature>
<evidence type="ECO:0000256" key="7">
    <source>
        <dbReference type="ARBA" id="ARBA00023049"/>
    </source>
</evidence>
<name>A0A9J6DWY9_RHIMP</name>
<feature type="region of interest" description="Disordered" evidence="8">
    <location>
        <begin position="252"/>
        <end position="314"/>
    </location>
</feature>
<feature type="compositionally biased region" description="Polar residues" evidence="8">
    <location>
        <begin position="1558"/>
        <end position="1581"/>
    </location>
</feature>
<dbReference type="GO" id="GO:0016485">
    <property type="term" value="P:protein processing"/>
    <property type="evidence" value="ECO:0007669"/>
    <property type="project" value="TreeGrafter"/>
</dbReference>
<sequence length="2946" mass="324116">MDLPMNLHDDELGPASGLQSKIPSPAPRLPAQSTATLQAAPRWPNRAALETASVEDAGEQRSETSRCCQKRAKLAVVDRHGSSPVPGQRTRSAAAAGQSTVKNIFSPPGPMQAAMGDSTYLAVETMSRPSRRHSRTGPAISVRKPPSKGASKKELNIVIELPKNLARPLRHQSGTKGTVHGTSTPNLPSVPAARMPQAATETTVGVGDLSSAVNTAAAGGSAIQPPGESSVLRRSLTTVGTIVSRVFVRDSGRHQETSMGTAETASNTRGRSQREIYVDIGLRPPPKSAASDRPIAAPTTLQDRDGSLLNNTSEAPKSWSLKHVVTVKSPRKRPREGMKGEERGKIKRLLEMTAAERPMKAPYSWQQPFAEFTATRRAESEEFVTVPQVTKKESRKDTATAKRRSSAPQVASTMSTLEEDAFRGTKARVARRASSFVGKERKKEPKEAKDSEKHDDVHFEELPATDARKSSVASLPESSLIRKRSVDRIGEVLDEYTKGNLKKDDRDSMKELVFPKFLPEETREAVMDKDRKTEVKKDAVRRESVSPTSPVIPTSSASPEAAKDVPTTEDKKKRKERRKSSLMTSGALTYSAIKDISTKETTDGRKGKKSAKQSGSHASVEAAKETSTKEAKKKGKERRKYSMKDSAPMFSGIKEVSAGETTKTKKRKGTTSRKQSAAATSLEAAKKASGQTKEENTRRDKLPGELFRSDARPVDMAGKQKATDAATKEKVAPVISGDQRETSQIAPTSDLPEEGNRKGSKVSIEVAAASKNANSEKLAGAGGLRHEGHVKKVTMNDKASLMHQTTEGEKPTGHLEKGMTDDRHGAPKSSLGKAENFAGPEKIPKKSVLKKTKGQACEGGKAIDYLAEGRDLASEGVLQSCLKNSKMAAALRQGAEPAKDDEEEEEAKAAWRAMMPRKDSIAVHRVTQKKHERQGLVAEEEPQVLQLGKHRPSPVHKTETRPIAEGEPVVVQLAKQGLSPDQKSEHWPEKANKPAALLPQCAAFARGGDEEEEASRWEMMRRKDSIAVHRTAQKHKGREPVAEGEPAVLLLGRRGHSPAAQMTKIQRPMDAAPAHNAGILADTGLSPPSSGQSRQKGRHRGRNRVARGATPKEQTRSDSILRIPEGRLDAALPRAIPVPQGGPLSPTLQSRNLLPMMHSPDMSSPQAVAVLCGENLFPTARFETLSPVMHSPYMSSPRENLSPDMHSPVMTAGSTVPRHLGPGGVHGGMPMGPMPPMGMIDMRGRMPRRRMRWRGRQRKGPYAVGDSASKEIEPDKVKFSRIKMSPKTQQAVAPPVLHSPIFDAGSPTSSPKGGSPASSMISHATPAMKKDGRKSQPRDSPMEVLPKQGDAPRRSSGYISPIADKIAPTANGTVSPKRKRSRKKRKGVLKTSRSNLKEKGGAMTVQELLKEIKQRKSAQGTVAEKGPKTGKSERRSPERKKEKAKKKEEKTKVMKKTADTQTSFLFSEPETPAVMLESGDRGFCDFRFTVALDRVVRGTLSRNEFIGQQDIGQMHSPHEAIVAYSSKRNARARIAQSEVLGSLEAPTPRPDADDIPSESLQPQSDQKANISNPRSPGITATESKETAPEQTKKKGDKRSHKSKKQRESKSKRKIKRTPNNARSMPVLFRGLPSGTRSDVRAALFDVTSRTASTQNDVPSSQAGQLSSRAFSWTRKATRSTSVDDERKLLDAGTEAQLAVASGRHGTSSRHIATLTTRLTESINPLYEIGGDEPSVKGKRGQSAVLPQKVLHYWPPLDSTTFTVDPVLPESPLKEASTAAEERPVTQMTVSLAKQKKKMESPADFTSVAETTTSSSEFEEVVSPANAGVRKKEKNFGGSHSSSRRDATRDGAVLPRKLDSKSRNRSEHGRRNEKHGRYKSRNGEARSKRGQHGNRHSKQNGRDGRSPDQKDPGKSASKKGSPEARSTNRLVDDANNPDNGSLGKKKLKLDDDGNESQKRNSRISKMKSSSKQVSALQGTQDARGSDRKRRSPQSKSWAFQMLGNKGSGKQGSSFPTTSNDMRRRNRQLTSAGVKSSKRPENGRFVNKSIEREIVVGASRTTVSKTTSELEFEVETPCIEDGLTSHLSASRSDTSVSTSRRRHRSTRDRRQRRSDNRRGERRKNERKGRKRVNLVRSSPRSGNGSREQPDVKARSIDRIVESDLQQSQGYMCWFLVAGASLTLLMLFGFLVLYFALSPPSPFQHNGETETQTYTLPVRTTDDYTKVDPEVTRIVHYCDTAFCSQEARYVESLVTSNQSPCVSFYEHVCNKWLSQQAKHPTGSESSLSQDSILQRSLARQLLSLIQDSTEPDLQTAAKLYSSCAVVRHGNMSLDDRFALEIMFERWEIRSWPRTGHKNLSNLSVWRFAAELVRDLDLATLFMVTVGVDPDDMEATILELDSLRSLFSDNYHVFEHEAKVYGDAIHEIISSLNATTSINVDDFTNRLVKVSGVLRSATLQSEAEEEFEVLRLRDLDNGVRHFIETLLANVADSVQDSSMKVTAKSPKYVRTNLPHALLSVPFLDALNYMGFLVLARMAPFLPEQLQALRTLFAKSIVGHTVAGLTDTAGLCLWLVDHSLPGCFSKASHKWLQREGHQDGLKQWIDHLESVFLAHVPDFAWMSQLSALLVRYRFKRRPVTQFGGGPFQDEGACAPEVSFNATVDHPLRFYLDVSTHRPERRLHGLLSNSTALRWQGGVYSASELRTEVTFDHALHKVHVPAALFNLSVPINSSFFVFQLARVAVRFYRGLVQALYENPSEREIPLRFTDESRRRVSELASCFADDAQRSSPDVRGLWSPQRSYGRWYSVGKPLLDQTSALLLALKAFDESLHVRRIWKAHDRLADLPVKTAQRLFFVYLALDNCEPTRTVEGEGIPARLRVNLPLRHVPQFAEAFNCSPVDHMAMSPGMWCNVLRSGAVQIAPTAERGRRATPVMTHFGPLDGPSDGGPLV</sequence>
<feature type="compositionally biased region" description="Basic residues" evidence="8">
    <location>
        <begin position="1870"/>
        <end position="1879"/>
    </location>
</feature>
<feature type="compositionally biased region" description="Basic residues" evidence="8">
    <location>
        <begin position="1095"/>
        <end position="1105"/>
    </location>
</feature>
<dbReference type="InterPro" id="IPR042089">
    <property type="entry name" value="Peptidase_M13_dom_2"/>
</dbReference>
<dbReference type="GO" id="GO:0046872">
    <property type="term" value="F:metal ion binding"/>
    <property type="evidence" value="ECO:0007669"/>
    <property type="project" value="UniProtKB-KW"/>
</dbReference>
<keyword evidence="6" id="KW-0862">Zinc</keyword>
<keyword evidence="4" id="KW-0479">Metal-binding</keyword>
<keyword evidence="9" id="KW-0812">Transmembrane</keyword>
<evidence type="ECO:0000313" key="13">
    <source>
        <dbReference type="Proteomes" id="UP000821866"/>
    </source>
</evidence>
<protein>
    <submittedName>
        <fullName evidence="12">Uncharacterized protein</fullName>
    </submittedName>
</protein>
<feature type="compositionally biased region" description="Basic residues" evidence="8">
    <location>
        <begin position="631"/>
        <end position="641"/>
    </location>
</feature>
<feature type="compositionally biased region" description="Basic residues" evidence="8">
    <location>
        <begin position="1376"/>
        <end position="1388"/>
    </location>
</feature>
<feature type="compositionally biased region" description="Low complexity" evidence="8">
    <location>
        <begin position="672"/>
        <end position="689"/>
    </location>
</feature>
<evidence type="ECO:0000256" key="8">
    <source>
        <dbReference type="SAM" id="MobiDB-lite"/>
    </source>
</evidence>
<proteinExistence type="inferred from homology"/>
<feature type="region of interest" description="Disordered" evidence="8">
    <location>
        <begin position="524"/>
        <end position="764"/>
    </location>
</feature>
<feature type="transmembrane region" description="Helical" evidence="9">
    <location>
        <begin position="2171"/>
        <end position="2194"/>
    </location>
</feature>
<feature type="compositionally biased region" description="Basic and acidic residues" evidence="8">
    <location>
        <begin position="1582"/>
        <end position="1593"/>
    </location>
</feature>
<comment type="caution">
    <text evidence="12">The sequence shown here is derived from an EMBL/GenBank/DDBJ whole genome shotgun (WGS) entry which is preliminary data.</text>
</comment>
<feature type="compositionally biased region" description="Polar residues" evidence="8">
    <location>
        <begin position="1965"/>
        <end position="1981"/>
    </location>
</feature>
<feature type="compositionally biased region" description="Basic residues" evidence="8">
    <location>
        <begin position="1887"/>
        <end position="1898"/>
    </location>
</feature>
<feature type="region of interest" description="Disordered" evidence="8">
    <location>
        <begin position="1538"/>
        <end position="1633"/>
    </location>
</feature>
<dbReference type="PANTHER" id="PTHR11733">
    <property type="entry name" value="ZINC METALLOPROTEASE FAMILY M13 NEPRILYSIN-RELATED"/>
    <property type="match status" value="1"/>
</dbReference>
<comment type="cofactor">
    <cofactor evidence="1">
        <name>Zn(2+)</name>
        <dbReference type="ChEBI" id="CHEBI:29105"/>
    </cofactor>
</comment>
<dbReference type="Pfam" id="PF01431">
    <property type="entry name" value="Peptidase_M13"/>
    <property type="match status" value="1"/>
</dbReference>
<feature type="compositionally biased region" description="Polar residues" evidence="8">
    <location>
        <begin position="172"/>
        <end position="187"/>
    </location>
</feature>
<evidence type="ECO:0000259" key="10">
    <source>
        <dbReference type="Pfam" id="PF01431"/>
    </source>
</evidence>
<keyword evidence="3" id="KW-0645">Protease</keyword>
<feature type="compositionally biased region" description="Basic and acidic residues" evidence="8">
    <location>
        <begin position="596"/>
        <end position="605"/>
    </location>
</feature>
<feature type="compositionally biased region" description="Low complexity" evidence="8">
    <location>
        <begin position="545"/>
        <end position="559"/>
    </location>
</feature>
<feature type="compositionally biased region" description="Basic and acidic residues" evidence="8">
    <location>
        <begin position="1425"/>
        <end position="1456"/>
    </location>
</feature>
<feature type="domain" description="Peptidase M13 C-terminal" evidence="10">
    <location>
        <begin position="2815"/>
        <end position="2902"/>
    </location>
</feature>
<dbReference type="Gene3D" id="1.10.1380.10">
    <property type="entry name" value="Neutral endopeptidase , domain2"/>
    <property type="match status" value="1"/>
</dbReference>
<feature type="compositionally biased region" description="Basic and acidic residues" evidence="8">
    <location>
        <begin position="1947"/>
        <end position="1957"/>
    </location>
</feature>
<evidence type="ECO:0000256" key="3">
    <source>
        <dbReference type="ARBA" id="ARBA00022670"/>
    </source>
</evidence>
<feature type="region of interest" description="Disordered" evidence="8">
    <location>
        <begin position="796"/>
        <end position="847"/>
    </location>
</feature>
<organism evidence="12 13">
    <name type="scientific">Rhipicephalus microplus</name>
    <name type="common">Cattle tick</name>
    <name type="synonym">Boophilus microplus</name>
    <dbReference type="NCBI Taxonomy" id="6941"/>
    <lineage>
        <taxon>Eukaryota</taxon>
        <taxon>Metazoa</taxon>
        <taxon>Ecdysozoa</taxon>
        <taxon>Arthropoda</taxon>
        <taxon>Chelicerata</taxon>
        <taxon>Arachnida</taxon>
        <taxon>Acari</taxon>
        <taxon>Parasitiformes</taxon>
        <taxon>Ixodida</taxon>
        <taxon>Ixodoidea</taxon>
        <taxon>Ixodidae</taxon>
        <taxon>Rhipicephalinae</taxon>
        <taxon>Rhipicephalus</taxon>
        <taxon>Boophilus</taxon>
    </lineage>
</organism>
<feature type="compositionally biased region" description="Basic and acidic residues" evidence="8">
    <location>
        <begin position="1328"/>
        <end position="1341"/>
    </location>
</feature>
<feature type="compositionally biased region" description="Polar residues" evidence="8">
    <location>
        <begin position="257"/>
        <end position="270"/>
    </location>
</feature>
<evidence type="ECO:0000313" key="12">
    <source>
        <dbReference type="EMBL" id="KAH8026256.1"/>
    </source>
</evidence>
<feature type="compositionally biased region" description="Basic residues" evidence="8">
    <location>
        <begin position="1594"/>
        <end position="1616"/>
    </location>
</feature>
<feature type="compositionally biased region" description="Basic and acidic residues" evidence="8">
    <location>
        <begin position="1899"/>
        <end position="1912"/>
    </location>
</feature>
<feature type="region of interest" description="Disordered" evidence="8">
    <location>
        <begin position="893"/>
        <end position="913"/>
    </location>
</feature>
<feature type="compositionally biased region" description="Low complexity" evidence="8">
    <location>
        <begin position="2086"/>
        <end position="2096"/>
    </location>
</feature>
<feature type="region of interest" description="Disordered" evidence="8">
    <location>
        <begin position="170"/>
        <end position="190"/>
    </location>
</feature>
<evidence type="ECO:0000256" key="5">
    <source>
        <dbReference type="ARBA" id="ARBA00022801"/>
    </source>
</evidence>
<feature type="compositionally biased region" description="Basic and acidic residues" evidence="8">
    <location>
        <begin position="438"/>
        <end position="469"/>
    </location>
</feature>
<comment type="similarity">
    <text evidence="2">Belongs to the peptidase M13 family.</text>
</comment>
<dbReference type="Pfam" id="PF05649">
    <property type="entry name" value="Peptidase_M13_N"/>
    <property type="match status" value="1"/>
</dbReference>
<feature type="compositionally biased region" description="Basic and acidic residues" evidence="8">
    <location>
        <begin position="1855"/>
        <end position="1869"/>
    </location>
</feature>
<keyword evidence="7" id="KW-0482">Metalloprotease</keyword>